<gene>
    <name evidence="2" type="ORF">EX30DRAFT_377726</name>
</gene>
<evidence type="ECO:0000313" key="2">
    <source>
        <dbReference type="EMBL" id="TGZ81013.1"/>
    </source>
</evidence>
<feature type="region of interest" description="Disordered" evidence="1">
    <location>
        <begin position="126"/>
        <end position="153"/>
    </location>
</feature>
<evidence type="ECO:0000256" key="1">
    <source>
        <dbReference type="SAM" id="MobiDB-lite"/>
    </source>
</evidence>
<dbReference type="Proteomes" id="UP000298138">
    <property type="component" value="Unassembled WGS sequence"/>
</dbReference>
<name>A0A4S2MWR4_9PEZI</name>
<accession>A0A4S2MWR4</accession>
<feature type="compositionally biased region" description="Acidic residues" evidence="1">
    <location>
        <begin position="39"/>
        <end position="62"/>
    </location>
</feature>
<proteinExistence type="predicted"/>
<organism evidence="2 3">
    <name type="scientific">Ascodesmis nigricans</name>
    <dbReference type="NCBI Taxonomy" id="341454"/>
    <lineage>
        <taxon>Eukaryota</taxon>
        <taxon>Fungi</taxon>
        <taxon>Dikarya</taxon>
        <taxon>Ascomycota</taxon>
        <taxon>Pezizomycotina</taxon>
        <taxon>Pezizomycetes</taxon>
        <taxon>Pezizales</taxon>
        <taxon>Ascodesmidaceae</taxon>
        <taxon>Ascodesmis</taxon>
    </lineage>
</organism>
<dbReference type="EMBL" id="ML220121">
    <property type="protein sequence ID" value="TGZ81013.1"/>
    <property type="molecule type" value="Genomic_DNA"/>
</dbReference>
<reference evidence="2 3" key="1">
    <citation type="submission" date="2019-04" db="EMBL/GenBank/DDBJ databases">
        <title>Comparative genomics and transcriptomics to analyze fruiting body development in filamentous ascomycetes.</title>
        <authorList>
            <consortium name="DOE Joint Genome Institute"/>
            <person name="Lutkenhaus R."/>
            <person name="Traeger S."/>
            <person name="Breuer J."/>
            <person name="Kuo A."/>
            <person name="Lipzen A."/>
            <person name="Pangilinan J."/>
            <person name="Dilworth D."/>
            <person name="Sandor L."/>
            <person name="Poggeler S."/>
            <person name="Barry K."/>
            <person name="Grigoriev I.V."/>
            <person name="Nowrousian M."/>
        </authorList>
    </citation>
    <scope>NUCLEOTIDE SEQUENCE [LARGE SCALE GENOMIC DNA]</scope>
    <source>
        <strain evidence="2 3">CBS 389.68</strain>
    </source>
</reference>
<evidence type="ECO:0000313" key="3">
    <source>
        <dbReference type="Proteomes" id="UP000298138"/>
    </source>
</evidence>
<sequence>MRDSHTTSLVIPRRERVLVRMVDRKGRRDGEGGGRRGDDEDEEEEEEEEEEGEEEEEEEEEVCTVLHFNVMRSSESAFCSKRENASYGLYTACSPFKIRISSGLPPSPPPPLRVLLIPNVARKRRGCCTRGDGITDPGPPPSNESRQRANPMT</sequence>
<feature type="region of interest" description="Disordered" evidence="1">
    <location>
        <begin position="20"/>
        <end position="62"/>
    </location>
</feature>
<keyword evidence="3" id="KW-1185">Reference proteome</keyword>
<dbReference type="AlphaFoldDB" id="A0A4S2MWR4"/>
<dbReference type="InParanoid" id="A0A4S2MWR4"/>
<feature type="compositionally biased region" description="Basic and acidic residues" evidence="1">
    <location>
        <begin position="20"/>
        <end position="38"/>
    </location>
</feature>
<protein>
    <submittedName>
        <fullName evidence="2">Uncharacterized protein</fullName>
    </submittedName>
</protein>